<evidence type="ECO:0000256" key="1">
    <source>
        <dbReference type="ARBA" id="ARBA00004651"/>
    </source>
</evidence>
<dbReference type="EMBL" id="JABFCZ010000028">
    <property type="protein sequence ID" value="MBD1548957.1"/>
    <property type="molecule type" value="Genomic_DNA"/>
</dbReference>
<protein>
    <submittedName>
        <fullName evidence="7">Oligosaccharide flippase family protein</fullName>
    </submittedName>
</protein>
<dbReference type="PANTHER" id="PTHR30250">
    <property type="entry name" value="PST FAMILY PREDICTED COLANIC ACID TRANSPORTER"/>
    <property type="match status" value="1"/>
</dbReference>
<dbReference type="Proteomes" id="UP000598467">
    <property type="component" value="Unassembled WGS sequence"/>
</dbReference>
<feature type="transmembrane region" description="Helical" evidence="6">
    <location>
        <begin position="241"/>
        <end position="258"/>
    </location>
</feature>
<dbReference type="AlphaFoldDB" id="A0A926P6K9"/>
<keyword evidence="2" id="KW-1003">Cell membrane</keyword>
<comment type="subcellular location">
    <subcellularLocation>
        <location evidence="1">Cell membrane</location>
        <topology evidence="1">Multi-pass membrane protein</topology>
    </subcellularLocation>
</comment>
<feature type="transmembrane region" description="Helical" evidence="6">
    <location>
        <begin position="303"/>
        <end position="323"/>
    </location>
</feature>
<evidence type="ECO:0000256" key="6">
    <source>
        <dbReference type="SAM" id="Phobius"/>
    </source>
</evidence>
<feature type="transmembrane region" description="Helical" evidence="6">
    <location>
        <begin position="368"/>
        <end position="389"/>
    </location>
</feature>
<evidence type="ECO:0000256" key="4">
    <source>
        <dbReference type="ARBA" id="ARBA00022989"/>
    </source>
</evidence>
<keyword evidence="4 6" id="KW-1133">Transmembrane helix</keyword>
<name>A0A926P6K9_9HYPH</name>
<sequence>MQSLISASIINTVAGMGSLVAGLFSTILIARILGADGTGSTAFALWLVFSATALADRGTPSILLRYMARGSDKRGSDTRGSDAGTSGSGLLRALYPRFLWPTVVVFACFVIYAVWAGQTETSDAGLLWAVTAIIFLIYAHGNLAIGAARGLGQFSQVARYTAIGCFLQIPAVIAGAYFFGAPGAMLGYLVRHLPQGLAVRHYLEVKPRPSQDAVTDQMRRYGRNSWISGGLHVFVRTRIEFLFIGWFFTITEVGYFAAGMTFNSLVIQLAMFMLAGLTPGFGRLHDTENDAQFALSYQRALRWMSLFLMPACFGGAAVMPALLPLVFGSEFVPAVHMSIVLTLFTVAQALALIPMAAMQARERDQTMLHAAAISAVVLIALNLAITPFYGGEGAAWVRAGVNIVTLAWLLWHNQKHLKLPAPLSGLARISLASALCAGAAYGLLLVVPGLAGLCIAIPAGALVYLLALRLLRAIPNGDIDSLTTSLRKALPGRLAGIAVSLARLLRTPQPAN</sequence>
<gene>
    <name evidence="7" type="ORF">HK439_22080</name>
</gene>
<feature type="transmembrane region" description="Helical" evidence="6">
    <location>
        <begin position="160"/>
        <end position="179"/>
    </location>
</feature>
<comment type="caution">
    <text evidence="7">The sequence shown here is derived from an EMBL/GenBank/DDBJ whole genome shotgun (WGS) entry which is preliminary data.</text>
</comment>
<feature type="transmembrane region" description="Helical" evidence="6">
    <location>
        <begin position="423"/>
        <end position="444"/>
    </location>
</feature>
<proteinExistence type="predicted"/>
<feature type="transmembrane region" description="Helical" evidence="6">
    <location>
        <begin position="450"/>
        <end position="471"/>
    </location>
</feature>
<keyword evidence="5 6" id="KW-0472">Membrane</keyword>
<evidence type="ECO:0000313" key="8">
    <source>
        <dbReference type="Proteomes" id="UP000598467"/>
    </source>
</evidence>
<keyword evidence="3 6" id="KW-0812">Transmembrane</keyword>
<dbReference type="PANTHER" id="PTHR30250:SF26">
    <property type="entry name" value="PSMA PROTEIN"/>
    <property type="match status" value="1"/>
</dbReference>
<dbReference type="InterPro" id="IPR050833">
    <property type="entry name" value="Poly_Biosynth_Transport"/>
</dbReference>
<evidence type="ECO:0000256" key="2">
    <source>
        <dbReference type="ARBA" id="ARBA00022475"/>
    </source>
</evidence>
<accession>A0A926P6K9</accession>
<organism evidence="7 8">
    <name type="scientific">Roseibium aggregatum</name>
    <dbReference type="NCBI Taxonomy" id="187304"/>
    <lineage>
        <taxon>Bacteria</taxon>
        <taxon>Pseudomonadati</taxon>
        <taxon>Pseudomonadota</taxon>
        <taxon>Alphaproteobacteria</taxon>
        <taxon>Hyphomicrobiales</taxon>
        <taxon>Stappiaceae</taxon>
        <taxon>Roseibium</taxon>
    </lineage>
</organism>
<evidence type="ECO:0000313" key="7">
    <source>
        <dbReference type="EMBL" id="MBD1548957.1"/>
    </source>
</evidence>
<feature type="transmembrane region" description="Helical" evidence="6">
    <location>
        <begin position="395"/>
        <end position="411"/>
    </location>
</feature>
<dbReference type="Pfam" id="PF13440">
    <property type="entry name" value="Polysacc_synt_3"/>
    <property type="match status" value="1"/>
</dbReference>
<evidence type="ECO:0000256" key="3">
    <source>
        <dbReference type="ARBA" id="ARBA00022692"/>
    </source>
</evidence>
<feature type="transmembrane region" description="Helical" evidence="6">
    <location>
        <begin position="264"/>
        <end position="282"/>
    </location>
</feature>
<dbReference type="GO" id="GO:0005886">
    <property type="term" value="C:plasma membrane"/>
    <property type="evidence" value="ECO:0007669"/>
    <property type="project" value="UniProtKB-SubCell"/>
</dbReference>
<feature type="transmembrane region" description="Helical" evidence="6">
    <location>
        <begin position="127"/>
        <end position="148"/>
    </location>
</feature>
<feature type="transmembrane region" description="Helical" evidence="6">
    <location>
        <begin position="335"/>
        <end position="356"/>
    </location>
</feature>
<reference evidence="7" key="1">
    <citation type="submission" date="2020-05" db="EMBL/GenBank/DDBJ databases">
        <title>Identification of trans-AT polyketide cluster in two marine bacteria, producers of a novel glutaramide-containing polyketide sesbanimide D and analogs.</title>
        <authorList>
            <person name="Kacar D."/>
            <person name="Rodriguez P."/>
            <person name="Canedo L."/>
            <person name="Gonzalez E."/>
            <person name="Galan B."/>
            <person name="De La Calle F."/>
            <person name="Garcia J.L."/>
        </authorList>
    </citation>
    <scope>NUCLEOTIDE SEQUENCE</scope>
    <source>
        <strain evidence="7">PHM038</strain>
    </source>
</reference>
<feature type="transmembrane region" description="Helical" evidence="6">
    <location>
        <begin position="12"/>
        <end position="33"/>
    </location>
</feature>
<feature type="transmembrane region" description="Helical" evidence="6">
    <location>
        <begin position="98"/>
        <end position="115"/>
    </location>
</feature>
<dbReference type="RefSeq" id="WP_190293643.1">
    <property type="nucleotide sequence ID" value="NZ_JABFCZ010000028.1"/>
</dbReference>
<evidence type="ECO:0000256" key="5">
    <source>
        <dbReference type="ARBA" id="ARBA00023136"/>
    </source>
</evidence>